<dbReference type="InterPro" id="IPR013806">
    <property type="entry name" value="Kringle-like"/>
</dbReference>
<comment type="caution">
    <text evidence="3">Lacks conserved residue(s) required for the propagation of feature annotation.</text>
</comment>
<proteinExistence type="predicted"/>
<gene>
    <name evidence="5" type="ORF">NEMVEDRAFT_v1g109561</name>
</gene>
<dbReference type="AlphaFoldDB" id="A7S935"/>
<dbReference type="FunFam" id="2.40.20.10:FF:000074">
    <property type="entry name" value="Predicted protein"/>
    <property type="match status" value="1"/>
</dbReference>
<keyword evidence="2" id="KW-1015">Disulfide bond</keyword>
<dbReference type="Pfam" id="PF00051">
    <property type="entry name" value="Kringle"/>
    <property type="match status" value="1"/>
</dbReference>
<reference evidence="5 6" key="1">
    <citation type="journal article" date="2007" name="Science">
        <title>Sea anemone genome reveals ancestral eumetazoan gene repertoire and genomic organization.</title>
        <authorList>
            <person name="Putnam N.H."/>
            <person name="Srivastava M."/>
            <person name="Hellsten U."/>
            <person name="Dirks B."/>
            <person name="Chapman J."/>
            <person name="Salamov A."/>
            <person name="Terry A."/>
            <person name="Shapiro H."/>
            <person name="Lindquist E."/>
            <person name="Kapitonov V.V."/>
            <person name="Jurka J."/>
            <person name="Genikhovich G."/>
            <person name="Grigoriev I.V."/>
            <person name="Lucas S.M."/>
            <person name="Steele R.E."/>
            <person name="Finnerty J.R."/>
            <person name="Technau U."/>
            <person name="Martindale M.Q."/>
            <person name="Rokhsar D.S."/>
        </authorList>
    </citation>
    <scope>NUCLEOTIDE SEQUENCE [LARGE SCALE GENOMIC DNA]</scope>
    <source>
        <strain evidence="6">CH2 X CH6</strain>
    </source>
</reference>
<protein>
    <recommendedName>
        <fullName evidence="4">Kringle domain-containing protein</fullName>
    </recommendedName>
</protein>
<dbReference type="KEGG" id="nve:5511425"/>
<evidence type="ECO:0000259" key="4">
    <source>
        <dbReference type="PROSITE" id="PS50070"/>
    </source>
</evidence>
<dbReference type="CDD" id="cd00108">
    <property type="entry name" value="KR"/>
    <property type="match status" value="1"/>
</dbReference>
<evidence type="ECO:0000313" key="5">
    <source>
        <dbReference type="EMBL" id="EDO39763.1"/>
    </source>
</evidence>
<dbReference type="OMA" id="CEITECR"/>
<organism evidence="5 6">
    <name type="scientific">Nematostella vectensis</name>
    <name type="common">Starlet sea anemone</name>
    <dbReference type="NCBI Taxonomy" id="45351"/>
    <lineage>
        <taxon>Eukaryota</taxon>
        <taxon>Metazoa</taxon>
        <taxon>Cnidaria</taxon>
        <taxon>Anthozoa</taxon>
        <taxon>Hexacorallia</taxon>
        <taxon>Actiniaria</taxon>
        <taxon>Edwardsiidae</taxon>
        <taxon>Nematostella</taxon>
    </lineage>
</organism>
<dbReference type="PRINTS" id="PR00018">
    <property type="entry name" value="KRINGLE"/>
</dbReference>
<dbReference type="PhylomeDB" id="A7S935"/>
<dbReference type="PANTHER" id="PTHR24261">
    <property type="entry name" value="PLASMINOGEN-RELATED"/>
    <property type="match status" value="1"/>
</dbReference>
<dbReference type="Gene3D" id="2.40.20.10">
    <property type="entry name" value="Plasminogen Kringle 4"/>
    <property type="match status" value="1"/>
</dbReference>
<evidence type="ECO:0000256" key="2">
    <source>
        <dbReference type="ARBA" id="ARBA00023157"/>
    </source>
</evidence>
<evidence type="ECO:0000256" key="1">
    <source>
        <dbReference type="ARBA" id="ARBA00022572"/>
    </source>
</evidence>
<dbReference type="Proteomes" id="UP000001593">
    <property type="component" value="Unassembled WGS sequence"/>
</dbReference>
<dbReference type="HOGENOM" id="CLU_158332_2_1_1"/>
<dbReference type="InterPro" id="IPR050759">
    <property type="entry name" value="Serine_protease_kringle"/>
</dbReference>
<feature type="domain" description="Kringle" evidence="4">
    <location>
        <begin position="10"/>
        <end position="90"/>
    </location>
</feature>
<evidence type="ECO:0000256" key="3">
    <source>
        <dbReference type="PROSITE-ProRule" id="PRU00121"/>
    </source>
</evidence>
<sequence length="100" mass="11180">MLSIPSPHIDCYYGEGVGYHGNINVTKSGISCQPWSSQCPHRHYHNSTQYTELINASNFCRNPGGMGPDGPWCYTTNMMVRWEYCDVPKCPPPGTVVINI</sequence>
<dbReference type="InterPro" id="IPR000001">
    <property type="entry name" value="Kringle"/>
</dbReference>
<name>A7S935_NEMVE</name>
<dbReference type="PROSITE" id="PS50070">
    <property type="entry name" value="KRINGLE_2"/>
    <property type="match status" value="1"/>
</dbReference>
<evidence type="ECO:0000313" key="6">
    <source>
        <dbReference type="Proteomes" id="UP000001593"/>
    </source>
</evidence>
<dbReference type="PANTHER" id="PTHR24261:SF7">
    <property type="entry name" value="KRINGLE DOMAIN-CONTAINING PROTEIN"/>
    <property type="match status" value="1"/>
</dbReference>
<keyword evidence="6" id="KW-1185">Reference proteome</keyword>
<dbReference type="STRING" id="45351.A7S935"/>
<dbReference type="InParanoid" id="A7S935"/>
<dbReference type="SMART" id="SM00130">
    <property type="entry name" value="KR"/>
    <property type="match status" value="1"/>
</dbReference>
<dbReference type="EMBL" id="DS469601">
    <property type="protein sequence ID" value="EDO39763.1"/>
    <property type="molecule type" value="Genomic_DNA"/>
</dbReference>
<dbReference type="eggNOG" id="KOG1026">
    <property type="taxonomic scope" value="Eukaryota"/>
</dbReference>
<keyword evidence="1 3" id="KW-0420">Kringle</keyword>
<dbReference type="InterPro" id="IPR038178">
    <property type="entry name" value="Kringle_sf"/>
</dbReference>
<accession>A7S935</accession>
<dbReference type="SUPFAM" id="SSF57440">
    <property type="entry name" value="Kringle-like"/>
    <property type="match status" value="1"/>
</dbReference>